<dbReference type="PANTHER" id="PTHR46018:SF4">
    <property type="entry name" value="METALLO-HYDROLASE YHFI-RELATED"/>
    <property type="match status" value="1"/>
</dbReference>
<comment type="caution">
    <text evidence="3">The sequence shown here is derived from an EMBL/GenBank/DDBJ whole genome shotgun (WGS) entry which is preliminary data.</text>
</comment>
<dbReference type="AlphaFoldDB" id="A0A4R3N3H6"/>
<dbReference type="Proteomes" id="UP000294650">
    <property type="component" value="Unassembled WGS sequence"/>
</dbReference>
<keyword evidence="1" id="KW-0862">Zinc</keyword>
<evidence type="ECO:0000256" key="1">
    <source>
        <dbReference type="ARBA" id="ARBA00022833"/>
    </source>
</evidence>
<dbReference type="PANTHER" id="PTHR46018">
    <property type="entry name" value="ZINC PHOSPHODIESTERASE ELAC PROTEIN 1"/>
    <property type="match status" value="1"/>
</dbReference>
<dbReference type="OrthoDB" id="9794898at2"/>
<sequence>MKLTVIGFWGAYPEANGATSGYLLEKDGFFCLIDCGSGVLSRLQNVIKPADLDAVILSHYHHDHIADVGPLQYAFLIHHQLHHSNLVLPIYGHEDDQESFDRLTHHYTRKEAYDPDRGLQLGPFQFDFIKTRHPAPCYAMRISDGKQTVVYTADTSYFPELTSFSANADLLIAESSFYKGMDGRGAGHMNSIECGRLAEEAGVKELWLTHLPHFGNVSQLKQEAQEVFSGKTKLAEERLVWFGE</sequence>
<evidence type="ECO:0000313" key="3">
    <source>
        <dbReference type="EMBL" id="TCT23688.1"/>
    </source>
</evidence>
<proteinExistence type="predicted"/>
<dbReference type="Pfam" id="PF12706">
    <property type="entry name" value="Lactamase_B_2"/>
    <property type="match status" value="1"/>
</dbReference>
<keyword evidence="4" id="KW-1185">Reference proteome</keyword>
<organism evidence="3 4">
    <name type="scientific">Melghiribacillus thermohalophilus</name>
    <dbReference type="NCBI Taxonomy" id="1324956"/>
    <lineage>
        <taxon>Bacteria</taxon>
        <taxon>Bacillati</taxon>
        <taxon>Bacillota</taxon>
        <taxon>Bacilli</taxon>
        <taxon>Bacillales</taxon>
        <taxon>Bacillaceae</taxon>
        <taxon>Melghiribacillus</taxon>
    </lineage>
</organism>
<gene>
    <name evidence="3" type="ORF">EDD68_10698</name>
</gene>
<dbReference type="GO" id="GO:0042781">
    <property type="term" value="F:3'-tRNA processing endoribonuclease activity"/>
    <property type="evidence" value="ECO:0007669"/>
    <property type="project" value="TreeGrafter"/>
</dbReference>
<dbReference type="EMBL" id="SMAN01000006">
    <property type="protein sequence ID" value="TCT23688.1"/>
    <property type="molecule type" value="Genomic_DNA"/>
</dbReference>
<accession>A0A4R3N3H6</accession>
<protein>
    <submittedName>
        <fullName evidence="3">Ribonuclease BN (tRNA processing enzyme)</fullName>
    </submittedName>
</protein>
<dbReference type="SMART" id="SM00849">
    <property type="entry name" value="Lactamase_B"/>
    <property type="match status" value="1"/>
</dbReference>
<dbReference type="InterPro" id="IPR036866">
    <property type="entry name" value="RibonucZ/Hydroxyglut_hydro"/>
</dbReference>
<dbReference type="InterPro" id="IPR001279">
    <property type="entry name" value="Metallo-B-lactamas"/>
</dbReference>
<feature type="domain" description="Metallo-beta-lactamase" evidence="2">
    <location>
        <begin position="18"/>
        <end position="210"/>
    </location>
</feature>
<evidence type="ECO:0000259" key="2">
    <source>
        <dbReference type="SMART" id="SM00849"/>
    </source>
</evidence>
<reference evidence="3 4" key="1">
    <citation type="submission" date="2019-03" db="EMBL/GenBank/DDBJ databases">
        <title>Genomic Encyclopedia of Type Strains, Phase IV (KMG-IV): sequencing the most valuable type-strain genomes for metagenomic binning, comparative biology and taxonomic classification.</title>
        <authorList>
            <person name="Goeker M."/>
        </authorList>
    </citation>
    <scope>NUCLEOTIDE SEQUENCE [LARGE SCALE GENOMIC DNA]</scope>
    <source>
        <strain evidence="3 4">DSM 25894</strain>
    </source>
</reference>
<evidence type="ECO:0000313" key="4">
    <source>
        <dbReference type="Proteomes" id="UP000294650"/>
    </source>
</evidence>
<dbReference type="Gene3D" id="3.60.15.10">
    <property type="entry name" value="Ribonuclease Z/Hydroxyacylglutathione hydrolase-like"/>
    <property type="match status" value="1"/>
</dbReference>
<dbReference type="SUPFAM" id="SSF56281">
    <property type="entry name" value="Metallo-hydrolase/oxidoreductase"/>
    <property type="match status" value="1"/>
</dbReference>
<dbReference type="RefSeq" id="WP_132371479.1">
    <property type="nucleotide sequence ID" value="NZ_SMAN01000006.1"/>
</dbReference>
<name>A0A4R3N3H6_9BACI</name>
<dbReference type="CDD" id="cd07716">
    <property type="entry name" value="RNaseZ_short-form-like_MBL-fold"/>
    <property type="match status" value="1"/>
</dbReference>